<dbReference type="InterPro" id="IPR051328">
    <property type="entry name" value="T7SS_ABC-Transporter"/>
</dbReference>
<keyword evidence="2 6" id="KW-0812">Transmembrane</keyword>
<evidence type="ECO:0000256" key="3">
    <source>
        <dbReference type="ARBA" id="ARBA00022989"/>
    </source>
</evidence>
<evidence type="ECO:0000259" key="7">
    <source>
        <dbReference type="PROSITE" id="PS50111"/>
    </source>
</evidence>
<feature type="transmembrane region" description="Helical" evidence="6">
    <location>
        <begin position="560"/>
        <end position="582"/>
    </location>
</feature>
<dbReference type="RefSeq" id="WP_152581960.1">
    <property type="nucleotide sequence ID" value="NZ_JAVJPO010000019.1"/>
</dbReference>
<dbReference type="Proteomes" id="UP000818266">
    <property type="component" value="Unassembled WGS sequence"/>
</dbReference>
<dbReference type="AlphaFoldDB" id="A0A9E5MJG4"/>
<dbReference type="NCBIfam" id="TIGR03061">
    <property type="entry name" value="pip_yhgE_Nterm"/>
    <property type="match status" value="1"/>
</dbReference>
<dbReference type="GO" id="GO:0007165">
    <property type="term" value="P:signal transduction"/>
    <property type="evidence" value="ECO:0007669"/>
    <property type="project" value="UniProtKB-KW"/>
</dbReference>
<feature type="transmembrane region" description="Helical" evidence="6">
    <location>
        <begin position="460"/>
        <end position="482"/>
    </location>
</feature>
<evidence type="ECO:0000256" key="2">
    <source>
        <dbReference type="ARBA" id="ARBA00022692"/>
    </source>
</evidence>
<evidence type="ECO:0000256" key="4">
    <source>
        <dbReference type="ARBA" id="ARBA00023136"/>
    </source>
</evidence>
<sequence>MTDRSAPQPARRSRRRIAMVVGAVLVPLSLVGLALAAVGDGEEALDRIPAAIVNNDELVTMVDADGEEQPFLAGRQLVTELTGPDSVGFDWTPTGQEEAARALEEGEVYAVVTIPSDFSASLTKISETDAQPASIRVETDDAHSYLAGSVMQAIGSGLVAQFGSEITALYLDELAGGLGELGESLETAADGAGELADGSREIAGGVREIGDGVSGLGSGASALGSGLGSATAGARESADGAAALSSGITGYTQGVDALASGLAQLDTAAGSLGALSGAVANVSSLANALVVQAQAALDEAQTSGASAETIAEAQAVLVDARTLAATAAGTSAQVTPALAGIEAGVSDSASGAAALSSESAALRGGARGLAAGLGELAAGLGQSRDGAFSLADGAAQLAAGNAELADGASELAAGTEELAAGLDEGAASVPDDVATVPDAVTEPITLEAERANALEGVGGLIIAVLGPLGLWFGAMAVTLALPARGAAMVGSPLGAGALLRRRLLLLAGLSLAQAGLVTLLAHTVAGVSWALAPAILGLMTLIAVAFTALHVALAQWLGRGGLVVSLLALAVQVIVVGGVIPIEALAAPFPALSAVLPLSQATDGLTAIIAGGSADRAVSAAVSLVILTAISLIIARLAAGRARRRAVLRRFAPSMA</sequence>
<comment type="subcellular location">
    <subcellularLocation>
        <location evidence="1">Membrane</location>
        <topology evidence="1">Multi-pass membrane protein</topology>
    </subcellularLocation>
</comment>
<reference evidence="8 9" key="2">
    <citation type="submission" date="2020-03" db="EMBL/GenBank/DDBJ databases">
        <title>Chryseoglobus sp. isolated from a deep-sea seamount.</title>
        <authorList>
            <person name="Zhang D.-C."/>
        </authorList>
    </citation>
    <scope>NUCLEOTIDE SEQUENCE [LARGE SCALE GENOMIC DNA]</scope>
    <source>
        <strain evidence="8 9">KN1116</strain>
    </source>
</reference>
<dbReference type="InterPro" id="IPR004089">
    <property type="entry name" value="MCPsignal_dom"/>
</dbReference>
<keyword evidence="5" id="KW-0807">Transducer</keyword>
<dbReference type="InterPro" id="IPR017500">
    <property type="entry name" value="Phage_infect_YhgE_N"/>
</dbReference>
<dbReference type="EMBL" id="VIKT02000001">
    <property type="protein sequence ID" value="NHF61759.1"/>
    <property type="molecule type" value="Genomic_DNA"/>
</dbReference>
<dbReference type="SUPFAM" id="SSF58104">
    <property type="entry name" value="Methyl-accepting chemotaxis protein (MCP) signaling domain"/>
    <property type="match status" value="1"/>
</dbReference>
<feature type="transmembrane region" description="Helical" evidence="6">
    <location>
        <begin position="531"/>
        <end position="553"/>
    </location>
</feature>
<feature type="domain" description="Methyl-accepting transducer" evidence="7">
    <location>
        <begin position="170"/>
        <end position="419"/>
    </location>
</feature>
<dbReference type="OrthoDB" id="9811483at2"/>
<evidence type="ECO:0000313" key="8">
    <source>
        <dbReference type="EMBL" id="NHF61759.1"/>
    </source>
</evidence>
<dbReference type="PANTHER" id="PTHR43077">
    <property type="entry name" value="TRANSPORT PERMEASE YVFS-RELATED"/>
    <property type="match status" value="1"/>
</dbReference>
<comment type="caution">
    <text evidence="8">The sequence shown here is derived from an EMBL/GenBank/DDBJ whole genome shotgun (WGS) entry which is preliminary data.</text>
</comment>
<feature type="transmembrane region" description="Helical" evidence="6">
    <location>
        <begin position="617"/>
        <end position="639"/>
    </location>
</feature>
<protein>
    <recommendedName>
        <fullName evidence="7">Methyl-accepting transducer domain-containing protein</fullName>
    </recommendedName>
</protein>
<gene>
    <name evidence="8" type="ORF">FK219_000635</name>
</gene>
<dbReference type="PANTHER" id="PTHR43077:SF10">
    <property type="entry name" value="TRANSPORT PERMEASE PROTEIN"/>
    <property type="match status" value="1"/>
</dbReference>
<accession>A0A9E5MJG4</accession>
<reference evidence="8 9" key="1">
    <citation type="submission" date="2019-06" db="EMBL/GenBank/DDBJ databases">
        <authorList>
            <person name="De-Chao Zhang Q."/>
        </authorList>
    </citation>
    <scope>NUCLEOTIDE SEQUENCE [LARGE SCALE GENOMIC DNA]</scope>
    <source>
        <strain evidence="8 9">KN1116</strain>
    </source>
</reference>
<keyword evidence="9" id="KW-1185">Reference proteome</keyword>
<keyword evidence="3 6" id="KW-1133">Transmembrane helix</keyword>
<proteinExistence type="predicted"/>
<evidence type="ECO:0000256" key="5">
    <source>
        <dbReference type="PROSITE-ProRule" id="PRU00284"/>
    </source>
</evidence>
<name>A0A9E5MJG4_9MICO</name>
<evidence type="ECO:0000256" key="6">
    <source>
        <dbReference type="SAM" id="Phobius"/>
    </source>
</evidence>
<feature type="transmembrane region" description="Helical" evidence="6">
    <location>
        <begin position="503"/>
        <end position="525"/>
    </location>
</feature>
<evidence type="ECO:0000256" key="1">
    <source>
        <dbReference type="ARBA" id="ARBA00004141"/>
    </source>
</evidence>
<evidence type="ECO:0000313" key="9">
    <source>
        <dbReference type="Proteomes" id="UP000818266"/>
    </source>
</evidence>
<dbReference type="InterPro" id="IPR023908">
    <property type="entry name" value="xxxLxxG_rpt"/>
</dbReference>
<dbReference type="Gene3D" id="1.10.287.950">
    <property type="entry name" value="Methyl-accepting chemotaxis protein"/>
    <property type="match status" value="1"/>
</dbReference>
<dbReference type="PROSITE" id="PS50111">
    <property type="entry name" value="CHEMOTAXIS_TRANSDUC_2"/>
    <property type="match status" value="1"/>
</dbReference>
<dbReference type="GO" id="GO:0016020">
    <property type="term" value="C:membrane"/>
    <property type="evidence" value="ECO:0007669"/>
    <property type="project" value="UniProtKB-SubCell"/>
</dbReference>
<organism evidence="8 9">
    <name type="scientific">Microcella pacifica</name>
    <dbReference type="NCBI Taxonomy" id="2591847"/>
    <lineage>
        <taxon>Bacteria</taxon>
        <taxon>Bacillati</taxon>
        <taxon>Actinomycetota</taxon>
        <taxon>Actinomycetes</taxon>
        <taxon>Micrococcales</taxon>
        <taxon>Microbacteriaceae</taxon>
        <taxon>Microcella</taxon>
    </lineage>
</organism>
<dbReference type="NCBIfam" id="TIGR03057">
    <property type="entry name" value="xxxLxxG_by_4"/>
    <property type="match status" value="1"/>
</dbReference>
<keyword evidence="4 6" id="KW-0472">Membrane</keyword>